<dbReference type="EMBL" id="GIFC01011303">
    <property type="protein sequence ID" value="MXU93386.1"/>
    <property type="molecule type" value="Transcribed_RNA"/>
</dbReference>
<proteinExistence type="predicted"/>
<protein>
    <submittedName>
        <fullName evidence="1">Uncharacterized protein</fullName>
    </submittedName>
</protein>
<evidence type="ECO:0000313" key="1">
    <source>
        <dbReference type="EMBL" id="MXU93386.1"/>
    </source>
</evidence>
<dbReference type="AlphaFoldDB" id="A0A6B0UUH1"/>
<organism evidence="1">
    <name type="scientific">Ixodes ricinus</name>
    <name type="common">Common tick</name>
    <name type="synonym">Acarus ricinus</name>
    <dbReference type="NCBI Taxonomy" id="34613"/>
    <lineage>
        <taxon>Eukaryota</taxon>
        <taxon>Metazoa</taxon>
        <taxon>Ecdysozoa</taxon>
        <taxon>Arthropoda</taxon>
        <taxon>Chelicerata</taxon>
        <taxon>Arachnida</taxon>
        <taxon>Acari</taxon>
        <taxon>Parasitiformes</taxon>
        <taxon>Ixodida</taxon>
        <taxon>Ixodoidea</taxon>
        <taxon>Ixodidae</taxon>
        <taxon>Ixodinae</taxon>
        <taxon>Ixodes</taxon>
    </lineage>
</organism>
<accession>A0A6B0UUH1</accession>
<name>A0A6B0UUH1_IXORI</name>
<reference evidence="1" key="1">
    <citation type="submission" date="2019-12" db="EMBL/GenBank/DDBJ databases">
        <title>An insight into the sialome of adult female Ixodes ricinus ticks feeding for 6 days.</title>
        <authorList>
            <person name="Perner J."/>
            <person name="Ribeiro J.M.C."/>
        </authorList>
    </citation>
    <scope>NUCLEOTIDE SEQUENCE</scope>
    <source>
        <strain evidence="1">Semi-engorged</strain>
        <tissue evidence="1">Salivary glands</tissue>
    </source>
</reference>
<sequence>MNCLKSFTVLPAFGLASRAIVTARSMKSITWWKSFSLKFLDVSAGAPRRIPPGTRADLSPGQVFLLAVRLHSFMTDSSRAPSRPLGRRSSRSRWLSVPPDTTVYPFASKAVTMALAFFKTCSWYARNWGVVACFSATATEAMAWL</sequence>